<feature type="domain" description="Ribosome maturation factor RimP N-terminal" evidence="4">
    <location>
        <begin position="11"/>
        <end position="83"/>
    </location>
</feature>
<dbReference type="SUPFAM" id="SSF75420">
    <property type="entry name" value="YhbC-like, N-terminal domain"/>
    <property type="match status" value="1"/>
</dbReference>
<dbReference type="Pfam" id="PF02576">
    <property type="entry name" value="RimP_N"/>
    <property type="match status" value="1"/>
</dbReference>
<evidence type="ECO:0000256" key="1">
    <source>
        <dbReference type="ARBA" id="ARBA00022490"/>
    </source>
</evidence>
<evidence type="ECO:0000259" key="4">
    <source>
        <dbReference type="Pfam" id="PF02576"/>
    </source>
</evidence>
<gene>
    <name evidence="3" type="primary">rimP</name>
    <name evidence="6" type="ORF">C2869_11850</name>
</gene>
<dbReference type="Gene3D" id="2.30.30.180">
    <property type="entry name" value="Ribosome maturation factor RimP, C-terminal domain"/>
    <property type="match status" value="1"/>
</dbReference>
<keyword evidence="7" id="KW-1185">Reference proteome</keyword>
<organism evidence="6 7">
    <name type="scientific">Saccharobesus litoralis</name>
    <dbReference type="NCBI Taxonomy" id="2172099"/>
    <lineage>
        <taxon>Bacteria</taxon>
        <taxon>Pseudomonadati</taxon>
        <taxon>Pseudomonadota</taxon>
        <taxon>Gammaproteobacteria</taxon>
        <taxon>Alteromonadales</taxon>
        <taxon>Alteromonadaceae</taxon>
        <taxon>Saccharobesus</taxon>
    </lineage>
</organism>
<name>A0A2S0VS85_9ALTE</name>
<keyword evidence="2 3" id="KW-0690">Ribosome biogenesis</keyword>
<evidence type="ECO:0000256" key="3">
    <source>
        <dbReference type="HAMAP-Rule" id="MF_01077"/>
    </source>
</evidence>
<dbReference type="OrthoDB" id="9805006at2"/>
<dbReference type="Pfam" id="PF17384">
    <property type="entry name" value="DUF150_C"/>
    <property type="match status" value="1"/>
</dbReference>
<accession>A0A2S0VS85</accession>
<protein>
    <recommendedName>
        <fullName evidence="3">Ribosome maturation factor RimP</fullName>
    </recommendedName>
</protein>
<dbReference type="RefSeq" id="WP_108603130.1">
    <property type="nucleotide sequence ID" value="NZ_CP026604.1"/>
</dbReference>
<dbReference type="AlphaFoldDB" id="A0A2S0VS85"/>
<dbReference type="InterPro" id="IPR035956">
    <property type="entry name" value="RimP_N_sf"/>
</dbReference>
<dbReference type="NCBIfam" id="NF000927">
    <property type="entry name" value="PRK00092.1-1"/>
    <property type="match status" value="1"/>
</dbReference>
<reference evidence="6 7" key="1">
    <citation type="submission" date="2018-01" db="EMBL/GenBank/DDBJ databases">
        <title>Genome sequence of a Cantenovulum-like bacteria.</title>
        <authorList>
            <person name="Tan W.R."/>
            <person name="Lau N.-S."/>
            <person name="Go F."/>
            <person name="Amirul A.-A.A."/>
        </authorList>
    </citation>
    <scope>NUCLEOTIDE SEQUENCE [LARGE SCALE GENOMIC DNA]</scope>
    <source>
        <strain evidence="6 7">CCB-QB4</strain>
    </source>
</reference>
<dbReference type="GO" id="GO:0006412">
    <property type="term" value="P:translation"/>
    <property type="evidence" value="ECO:0007669"/>
    <property type="project" value="TreeGrafter"/>
</dbReference>
<dbReference type="KEGG" id="cate:C2869_11850"/>
<evidence type="ECO:0000256" key="2">
    <source>
        <dbReference type="ARBA" id="ARBA00022517"/>
    </source>
</evidence>
<dbReference type="GO" id="GO:0005829">
    <property type="term" value="C:cytosol"/>
    <property type="evidence" value="ECO:0007669"/>
    <property type="project" value="TreeGrafter"/>
</dbReference>
<dbReference type="CDD" id="cd01734">
    <property type="entry name" value="YlxS_C"/>
    <property type="match status" value="1"/>
</dbReference>
<sequence>MAKLDSSLEEMIAPAVAATGFELWGIEFVRAGQHSTLRVYVDGENGVTVDDCAEVSRQLSAILDVEDPISSNYLLEVSSPGMDRVLFKLEQYPQYQGHKMTVKTRLPVDGRRKFTGIFLGLEGDCVVVEVDQHEYSIPYKNIDKAQIIPQF</sequence>
<dbReference type="FunFam" id="3.30.300.70:FF:000001">
    <property type="entry name" value="Ribosome maturation factor RimP"/>
    <property type="match status" value="1"/>
</dbReference>
<dbReference type="Proteomes" id="UP000244441">
    <property type="component" value="Chromosome"/>
</dbReference>
<dbReference type="InterPro" id="IPR028989">
    <property type="entry name" value="RimP_N"/>
</dbReference>
<comment type="similarity">
    <text evidence="3">Belongs to the RimP family.</text>
</comment>
<dbReference type="SUPFAM" id="SSF74942">
    <property type="entry name" value="YhbC-like, C-terminal domain"/>
    <property type="match status" value="1"/>
</dbReference>
<evidence type="ECO:0000313" key="7">
    <source>
        <dbReference type="Proteomes" id="UP000244441"/>
    </source>
</evidence>
<dbReference type="GO" id="GO:0000028">
    <property type="term" value="P:ribosomal small subunit assembly"/>
    <property type="evidence" value="ECO:0007669"/>
    <property type="project" value="TreeGrafter"/>
</dbReference>
<comment type="subcellular location">
    <subcellularLocation>
        <location evidence="3">Cytoplasm</location>
    </subcellularLocation>
</comment>
<dbReference type="InterPro" id="IPR003728">
    <property type="entry name" value="Ribosome_maturation_RimP"/>
</dbReference>
<dbReference type="EMBL" id="CP026604">
    <property type="protein sequence ID" value="AWB67081.1"/>
    <property type="molecule type" value="Genomic_DNA"/>
</dbReference>
<dbReference type="HAMAP" id="MF_01077">
    <property type="entry name" value="RimP"/>
    <property type="match status" value="1"/>
</dbReference>
<evidence type="ECO:0000259" key="5">
    <source>
        <dbReference type="Pfam" id="PF17384"/>
    </source>
</evidence>
<dbReference type="Gene3D" id="3.30.300.70">
    <property type="entry name" value="RimP-like superfamily, N-terminal"/>
    <property type="match status" value="1"/>
</dbReference>
<dbReference type="InterPro" id="IPR036847">
    <property type="entry name" value="RimP_C_sf"/>
</dbReference>
<feature type="domain" description="Ribosome maturation factor RimP C-terminal" evidence="5">
    <location>
        <begin position="86"/>
        <end position="151"/>
    </location>
</feature>
<dbReference type="InterPro" id="IPR028998">
    <property type="entry name" value="RimP_C"/>
</dbReference>
<comment type="function">
    <text evidence="3">Required for maturation of 30S ribosomal subunits.</text>
</comment>
<dbReference type="PANTHER" id="PTHR33867:SF1">
    <property type="entry name" value="RIBOSOME MATURATION FACTOR RIMP"/>
    <property type="match status" value="1"/>
</dbReference>
<dbReference type="PANTHER" id="PTHR33867">
    <property type="entry name" value="RIBOSOME MATURATION FACTOR RIMP"/>
    <property type="match status" value="1"/>
</dbReference>
<evidence type="ECO:0000313" key="6">
    <source>
        <dbReference type="EMBL" id="AWB67081.1"/>
    </source>
</evidence>
<keyword evidence="1 3" id="KW-0963">Cytoplasm</keyword>
<proteinExistence type="inferred from homology"/>